<keyword evidence="2" id="KW-1185">Reference proteome</keyword>
<comment type="caution">
    <text evidence="1">The sequence shown here is derived from an EMBL/GenBank/DDBJ whole genome shotgun (WGS) entry which is preliminary data.</text>
</comment>
<name>A0A9D3ZPL3_9ROSI</name>
<dbReference type="AlphaFoldDB" id="A0A9D3ZPL3"/>
<evidence type="ECO:0000313" key="1">
    <source>
        <dbReference type="EMBL" id="KAH1055703.1"/>
    </source>
</evidence>
<dbReference type="EMBL" id="JAIQCV010000010">
    <property type="protein sequence ID" value="KAH1055703.1"/>
    <property type="molecule type" value="Genomic_DNA"/>
</dbReference>
<sequence>LVVAVAWRDAKTMVSCHLQFADAVRKALFLIEAATDSNSLSPRFRNFHVTFWLGV</sequence>
<gene>
    <name evidence="1" type="ORF">J1N35_033768</name>
</gene>
<protein>
    <submittedName>
        <fullName evidence="1">Uncharacterized protein</fullName>
    </submittedName>
</protein>
<accession>A0A9D3ZPL3</accession>
<evidence type="ECO:0000313" key="2">
    <source>
        <dbReference type="Proteomes" id="UP000828251"/>
    </source>
</evidence>
<reference evidence="1 2" key="1">
    <citation type="journal article" date="2021" name="Plant Biotechnol. J.">
        <title>Multi-omics assisted identification of the key and species-specific regulatory components of drought-tolerant mechanisms in Gossypium stocksii.</title>
        <authorList>
            <person name="Yu D."/>
            <person name="Ke L."/>
            <person name="Zhang D."/>
            <person name="Wu Y."/>
            <person name="Sun Y."/>
            <person name="Mei J."/>
            <person name="Sun J."/>
            <person name="Sun Y."/>
        </authorList>
    </citation>
    <scope>NUCLEOTIDE SEQUENCE [LARGE SCALE GENOMIC DNA]</scope>
    <source>
        <strain evidence="2">cv. E1</strain>
        <tissue evidence="1">Leaf</tissue>
    </source>
</reference>
<feature type="non-terminal residue" evidence="1">
    <location>
        <position position="1"/>
    </location>
</feature>
<proteinExistence type="predicted"/>
<organism evidence="1 2">
    <name type="scientific">Gossypium stocksii</name>
    <dbReference type="NCBI Taxonomy" id="47602"/>
    <lineage>
        <taxon>Eukaryota</taxon>
        <taxon>Viridiplantae</taxon>
        <taxon>Streptophyta</taxon>
        <taxon>Embryophyta</taxon>
        <taxon>Tracheophyta</taxon>
        <taxon>Spermatophyta</taxon>
        <taxon>Magnoliopsida</taxon>
        <taxon>eudicotyledons</taxon>
        <taxon>Gunneridae</taxon>
        <taxon>Pentapetalae</taxon>
        <taxon>rosids</taxon>
        <taxon>malvids</taxon>
        <taxon>Malvales</taxon>
        <taxon>Malvaceae</taxon>
        <taxon>Malvoideae</taxon>
        <taxon>Gossypium</taxon>
    </lineage>
</organism>
<dbReference type="Proteomes" id="UP000828251">
    <property type="component" value="Unassembled WGS sequence"/>
</dbReference>